<dbReference type="PaxDb" id="8022-A0A060W157"/>
<feature type="compositionally biased region" description="Basic and acidic residues" evidence="3">
    <location>
        <begin position="1392"/>
        <end position="1402"/>
    </location>
</feature>
<evidence type="ECO:0000256" key="4">
    <source>
        <dbReference type="SAM" id="Phobius"/>
    </source>
</evidence>
<dbReference type="GO" id="GO:0031012">
    <property type="term" value="C:extracellular matrix"/>
    <property type="evidence" value="ECO:0007669"/>
    <property type="project" value="TreeGrafter"/>
</dbReference>
<organism evidence="5 6">
    <name type="scientific">Oncorhynchus mykiss</name>
    <name type="common">Rainbow trout</name>
    <name type="synonym">Salmo gairdneri</name>
    <dbReference type="NCBI Taxonomy" id="8022"/>
    <lineage>
        <taxon>Eukaryota</taxon>
        <taxon>Metazoa</taxon>
        <taxon>Chordata</taxon>
        <taxon>Craniata</taxon>
        <taxon>Vertebrata</taxon>
        <taxon>Euteleostomi</taxon>
        <taxon>Actinopterygii</taxon>
        <taxon>Neopterygii</taxon>
        <taxon>Teleostei</taxon>
        <taxon>Protacanthopterygii</taxon>
        <taxon>Salmoniformes</taxon>
        <taxon>Salmonidae</taxon>
        <taxon>Salmoninae</taxon>
        <taxon>Oncorhynchus</taxon>
    </lineage>
</organism>
<dbReference type="Gene3D" id="1.20.5.320">
    <property type="entry name" value="6-Phosphogluconate Dehydrogenase, domain 3"/>
    <property type="match status" value="2"/>
</dbReference>
<feature type="region of interest" description="Disordered" evidence="3">
    <location>
        <begin position="1049"/>
        <end position="1119"/>
    </location>
</feature>
<evidence type="ECO:0000256" key="1">
    <source>
        <dbReference type="ARBA" id="ARBA00004498"/>
    </source>
</evidence>
<feature type="compositionally biased region" description="Pro residues" evidence="3">
    <location>
        <begin position="1449"/>
        <end position="1458"/>
    </location>
</feature>
<feature type="region of interest" description="Disordered" evidence="3">
    <location>
        <begin position="1484"/>
        <end position="1549"/>
    </location>
</feature>
<feature type="transmembrane region" description="Helical" evidence="4">
    <location>
        <begin position="512"/>
        <end position="536"/>
    </location>
</feature>
<name>A0A060W157_ONCMY</name>
<feature type="compositionally biased region" description="Basic residues" evidence="3">
    <location>
        <begin position="1077"/>
        <end position="1086"/>
    </location>
</feature>
<dbReference type="EMBL" id="FR904360">
    <property type="protein sequence ID" value="CDQ60837.1"/>
    <property type="molecule type" value="Genomic_DNA"/>
</dbReference>
<feature type="region of interest" description="Disordered" evidence="3">
    <location>
        <begin position="1"/>
        <end position="54"/>
    </location>
</feature>
<feature type="compositionally biased region" description="Gly residues" evidence="3">
    <location>
        <begin position="98"/>
        <end position="128"/>
    </location>
</feature>
<feature type="region of interest" description="Disordered" evidence="3">
    <location>
        <begin position="1350"/>
        <end position="1403"/>
    </location>
</feature>
<dbReference type="PANTHER" id="PTHR24023:SF1082">
    <property type="entry name" value="COLLAGEN TRIPLE HELIX REPEAT"/>
    <property type="match status" value="1"/>
</dbReference>
<feature type="compositionally biased region" description="Low complexity" evidence="3">
    <location>
        <begin position="233"/>
        <end position="245"/>
    </location>
</feature>
<keyword evidence="4" id="KW-1133">Transmembrane helix</keyword>
<dbReference type="InterPro" id="IPR050149">
    <property type="entry name" value="Collagen_superfamily"/>
</dbReference>
<feature type="compositionally biased region" description="Pro residues" evidence="3">
    <location>
        <begin position="911"/>
        <end position="920"/>
    </location>
</feature>
<feature type="compositionally biased region" description="Low complexity" evidence="3">
    <location>
        <begin position="921"/>
        <end position="932"/>
    </location>
</feature>
<feature type="compositionally biased region" description="Low complexity" evidence="3">
    <location>
        <begin position="164"/>
        <end position="178"/>
    </location>
</feature>
<keyword evidence="4" id="KW-0812">Transmembrane</keyword>
<feature type="region of interest" description="Disordered" evidence="3">
    <location>
        <begin position="897"/>
        <end position="946"/>
    </location>
</feature>
<sequence>MDDLTTRKRNHSGGSSGGKVVTETTTSTSRLVSLPPKGGSGSKSSTHRTMSSNAGGLWLEKNILTQNSSGTNFSSSSVGVNAGGSSSSSGFYMGDYSEGGGDGGGGGGGVGSGGGGGSGYGGVYGGSPGSKVKSSSSGCSRRAQSSASPGGLSPGFLERKSMASRSGGYDGSSSGNSSPEFTRKDYAGSGATRIGRSQSRESEIRARLQSASPSAGRWTELDDVKRLVKGGRSNSVSPTRSSASSTLPVPRKATVEAKIVTQASQSVSGQYETTTLDSGLPSSYCWTSSTLPISSATGNSSSAYGYHSNTNNMSPGLGSSLLNTTSPSSLSVYGFQNNLAPMSSSVLTTSGVNAHSGTLTAGYGVQKNISNGGGLVSTGVSTSAMSALRSHTDDAYRKDLKYLVLQKENVPVKRDTEVLTLTKDSGKHFTSSVRSVGGSLSGDSLKKEKMVSSYSETAPVLLKSESNSYYGSPLVSTKDKATYAEIQKEGDYYSSGGRGGGCCGCEDSCCSWWKWLLGLLLLSLLLLGLLFGLIALAEDVRNLKSRVAALETTSTAAHASRLSASNNDIHNPHLGMGMGTGTGTGIAGHTDNAALQRTIQQLLRAEMQSQSFRALLTSSMKGDRGEPGTKGKISCENIVSPPGAIGHPGHEGPKGQKGSQGDHGAEGPQGLRGREGPGGPRGEPGPSGFGEKGEKGSPGESGSLGPAGPVGPAGPKGRAKSGTVCQPGSQGFRGESGLPGPKGTVLYSNQRSFPSGDPGLSGLPGPAGEKGPKGSAGTPGIDGDKGQRGRGNNMFYAYITMMSSSGDHGPTGLPGIRGPSGPAGDSGLPGKLLCEAGEPGRIINAGNRIGLIHAIYFLAKSPGRTVCMLISPGPKGERGLKGEMGIQGLQGEAGISVKTSETVSSSRAESPPGPPGPPGAPGRAGDSRSGLPGPAGPPGEPGKPVRSVHVKNEYQQYTKKGESGSFVPNSGAFFWLHCNVVLVTIILSGTFFSGPPGPPGPSGPKGSPGRPFRHLSPAFQRHCRCILTAYSKLALFIITNVISYTNVFTKGPVDRTPTPDNGDECSENKSKTWTSSGHHREKRLRINARSMSSGLPGPRGLPGPPGAPGSSGSSSSVEDISSRVIAYLQRSGSGFGGGAQGPPGPPGLPGSSGSGSGSMSVNDLIVMLQRDDVRRYVMGPPGPPGPAGPAARGGSTANYDPQEVATYVFRIMNERGIGGGQPGPPGATGPPGLPGSFSGVSDISALLQNSQFRAMVGRSAGAPGPPGIPGPPGTPGTPGGSSYRSSASGGLRIEDVQHYLQSESGSVKRFSILLRSVDKDHEGLTSVSVSSQRESIRTELQAYLSSDSIRHSFIGQPGPPGSQGPRGHKGDPGEPGGVQTNRQSYAQSDPRYSSDLERRQSDIGRLTEPLDYSNVALRVTDYIKNQGLLQDILSESHQRGGSWESQGLPGPPGPPGPPGYSRVIGAYGNVTADLMDFFRTHGTIVGPPGNTGPKGDRGYLGPKGDRGTMGRPGPPGLQGLHGQDGYRGEKGEKGAGEVRVGRRRRSIGV</sequence>
<feature type="region of interest" description="Disordered" evidence="3">
    <location>
        <begin position="1216"/>
        <end position="1235"/>
    </location>
</feature>
<keyword evidence="4" id="KW-0472">Membrane</keyword>
<feature type="region of interest" description="Disordered" evidence="3">
    <location>
        <begin position="1435"/>
        <end position="1461"/>
    </location>
</feature>
<feature type="compositionally biased region" description="Low complexity" evidence="3">
    <location>
        <begin position="129"/>
        <end position="138"/>
    </location>
</feature>
<feature type="region of interest" description="Disordered" evidence="3">
    <location>
        <begin position="1131"/>
        <end position="1159"/>
    </location>
</feature>
<feature type="region of interest" description="Disordered" evidence="3">
    <location>
        <begin position="98"/>
        <end position="217"/>
    </location>
</feature>
<dbReference type="Pfam" id="PF01391">
    <property type="entry name" value="Collagen"/>
    <property type="match status" value="1"/>
</dbReference>
<feature type="region of interest" description="Disordered" evidence="3">
    <location>
        <begin position="1257"/>
        <end position="1288"/>
    </location>
</feature>
<accession>A0A060W157</accession>
<feature type="compositionally biased region" description="Low complexity" evidence="3">
    <location>
        <begin position="754"/>
        <end position="766"/>
    </location>
</feature>
<feature type="compositionally biased region" description="Pro residues" evidence="3">
    <location>
        <begin position="1222"/>
        <end position="1233"/>
    </location>
</feature>
<feature type="region of interest" description="Disordered" evidence="3">
    <location>
        <begin position="618"/>
        <end position="789"/>
    </location>
</feature>
<keyword evidence="2" id="KW-0272">Extracellular matrix</keyword>
<keyword evidence="2" id="KW-0964">Secreted</keyword>
<dbReference type="InterPro" id="IPR008160">
    <property type="entry name" value="Collagen"/>
</dbReference>
<dbReference type="PANTHER" id="PTHR24023">
    <property type="entry name" value="COLLAGEN ALPHA"/>
    <property type="match status" value="1"/>
</dbReference>
<feature type="compositionally biased region" description="Polar residues" evidence="3">
    <location>
        <begin position="1378"/>
        <end position="1391"/>
    </location>
</feature>
<feature type="compositionally biased region" description="Low complexity" evidence="3">
    <location>
        <begin position="698"/>
        <end position="707"/>
    </location>
</feature>
<evidence type="ECO:0000256" key="3">
    <source>
        <dbReference type="SAM" id="MobiDB-lite"/>
    </source>
</evidence>
<feature type="compositionally biased region" description="Gly residues" evidence="3">
    <location>
        <begin position="676"/>
        <end position="690"/>
    </location>
</feature>
<comment type="subcellular location">
    <subcellularLocation>
        <location evidence="1">Secreted</location>
        <location evidence="1">Extracellular space</location>
        <location evidence="1">Extracellular matrix</location>
    </subcellularLocation>
</comment>
<evidence type="ECO:0000256" key="2">
    <source>
        <dbReference type="ARBA" id="ARBA00022530"/>
    </source>
</evidence>
<feature type="compositionally biased region" description="Pro residues" evidence="3">
    <location>
        <begin position="1263"/>
        <end position="1275"/>
    </location>
</feature>
<dbReference type="STRING" id="8022.A0A060W157"/>
<feature type="region of interest" description="Disordered" evidence="3">
    <location>
        <begin position="229"/>
        <end position="250"/>
    </location>
</feature>
<dbReference type="Proteomes" id="UP000193380">
    <property type="component" value="Chromosome 1"/>
</dbReference>
<protein>
    <recommendedName>
        <fullName evidence="7">Collagen alpha-1(XVII) chain-like</fullName>
    </recommendedName>
</protein>
<feature type="compositionally biased region" description="Polar residues" evidence="3">
    <location>
        <begin position="22"/>
        <end position="31"/>
    </location>
</feature>
<feature type="compositionally biased region" description="Basic and acidic residues" evidence="3">
    <location>
        <begin position="1524"/>
        <end position="1540"/>
    </location>
</feature>
<evidence type="ECO:0000313" key="6">
    <source>
        <dbReference type="Proteomes" id="UP000193380"/>
    </source>
</evidence>
<evidence type="ECO:0000313" key="5">
    <source>
        <dbReference type="EMBL" id="CDQ60837.1"/>
    </source>
</evidence>
<reference evidence="5 6" key="1">
    <citation type="journal article" date="2014" name="Nat. Commun.">
        <title>The rainbow trout genome provides novel insights into evolution after whole-genome duplication in vertebrates.</title>
        <authorList>
            <person name="Berthelot C."/>
            <person name="Brunet F."/>
            <person name="Chalopin D."/>
            <person name="Juanchich A."/>
            <person name="Bernard M."/>
            <person name="Noel B."/>
            <person name="Bento P."/>
            <person name="Da Silva C."/>
            <person name="Labadie K."/>
            <person name="Alberti A."/>
            <person name="Aury J.M."/>
            <person name="Louis A."/>
            <person name="Dehais P."/>
            <person name="Bardou P."/>
            <person name="Montfort J."/>
            <person name="Klopp C."/>
            <person name="Cabau C."/>
            <person name="Gaspin C."/>
            <person name="Thorgaard G.H."/>
            <person name="Boussaha M."/>
            <person name="Quillet E."/>
            <person name="Guyomard R."/>
            <person name="Galiana D."/>
            <person name="Bobe J."/>
            <person name="Volff J.N."/>
            <person name="Genet C."/>
            <person name="Wincker P."/>
            <person name="Jaillon O."/>
            <person name="Roest Crollius H."/>
            <person name="Guiguen Y."/>
        </authorList>
    </citation>
    <scope>NUCLEOTIDE SEQUENCE [LARGE SCALE GENOMIC DNA]</scope>
</reference>
<gene>
    <name evidence="5" type="ORF">GSONMT00082552001</name>
</gene>
<evidence type="ECO:0008006" key="7">
    <source>
        <dbReference type="Google" id="ProtNLM"/>
    </source>
</evidence>
<proteinExistence type="predicted"/>
<dbReference type="GO" id="GO:0005615">
    <property type="term" value="C:extracellular space"/>
    <property type="evidence" value="ECO:0007669"/>
    <property type="project" value="TreeGrafter"/>
</dbReference>